<dbReference type="SUPFAM" id="SSF51445">
    <property type="entry name" value="(Trans)glycosidases"/>
    <property type="match status" value="1"/>
</dbReference>
<feature type="chain" id="PRO_5004095059" description="Glycosyl hydrolase" evidence="1">
    <location>
        <begin position="29"/>
        <end position="530"/>
    </location>
</feature>
<evidence type="ECO:0000313" key="4">
    <source>
        <dbReference type="EMBL" id="EMT53452.1"/>
    </source>
</evidence>
<dbReference type="STRING" id="1300222.I532_05550"/>
<sequence>MRKRNVHIMLSFVLWATSLLSVSVGVSASTAAALKDISASYAKEEIRSLYQAGIVLGDADGYYRPKKAVTRAEFVAMLTRTWKLKTVSSQFPAYSDVPKSSWAYGAVQAAVSLGIVNGTTPTAFSPNRTISRQEAAALLIRAMGMEPSQPASLPLSDAYSVAYWARPYVAEAIRQKLLVGYQGYFRPNAPLSREETAVLLSRVKKKIDQQAKGKTPVILGWQYRSTVQEFIDLVKDTPVNTLSPRWFYLQADSSIADHTDATLVRWAHQNGRKVWAMFGNRFDANATHNALSVPANRAAVVNKLAQLSDKYQIDGINIDFENIKPGDREAFTAFVKELAQAMHAKGRTVSVDVPPDTQTDWSAPYDYANLARYADYIVLMGYEEHWSGGPSAGSVSSLPWLVKSSNNLLTQIPADKYIVGLPLYTRDWSKVNGAWQSTDLLILESYRLISQNKPAINWNPATSQYKATYWKNGTAHSIWLEESRSLGLKMQASMERPIAGFAYWYVGEKLPDVWNVISNVITMQKLKNRK</sequence>
<dbReference type="SMART" id="SM00636">
    <property type="entry name" value="Glyco_18"/>
    <property type="match status" value="1"/>
</dbReference>
<dbReference type="InterPro" id="IPR017853">
    <property type="entry name" value="GH"/>
</dbReference>
<evidence type="ECO:0000256" key="1">
    <source>
        <dbReference type="SAM" id="SignalP"/>
    </source>
</evidence>
<keyword evidence="5" id="KW-1185">Reference proteome</keyword>
<feature type="signal peptide" evidence="1">
    <location>
        <begin position="1"/>
        <end position="28"/>
    </location>
</feature>
<dbReference type="PROSITE" id="PS51910">
    <property type="entry name" value="GH18_2"/>
    <property type="match status" value="1"/>
</dbReference>
<evidence type="ECO:0000259" key="2">
    <source>
        <dbReference type="PROSITE" id="PS51272"/>
    </source>
</evidence>
<name>M8DJ40_9BACL</name>
<evidence type="ECO:0000313" key="5">
    <source>
        <dbReference type="Proteomes" id="UP000012081"/>
    </source>
</evidence>
<comment type="caution">
    <text evidence="4">The sequence shown here is derived from an EMBL/GenBank/DDBJ whole genome shotgun (WGS) entry which is preliminary data.</text>
</comment>
<dbReference type="InterPro" id="IPR029070">
    <property type="entry name" value="Chitinase_insertion_sf"/>
</dbReference>
<dbReference type="AlphaFoldDB" id="M8DJ40"/>
<dbReference type="PANTHER" id="PTHR46066">
    <property type="entry name" value="CHITINASE DOMAIN-CONTAINING PROTEIN 1 FAMILY MEMBER"/>
    <property type="match status" value="1"/>
</dbReference>
<dbReference type="Gene3D" id="3.20.20.80">
    <property type="entry name" value="Glycosidases"/>
    <property type="match status" value="1"/>
</dbReference>
<dbReference type="RefSeq" id="WP_003386921.1">
    <property type="nucleotide sequence ID" value="NZ_APBN01000002.1"/>
</dbReference>
<dbReference type="PANTHER" id="PTHR46066:SF2">
    <property type="entry name" value="CHITINASE DOMAIN-CONTAINING PROTEIN 1"/>
    <property type="match status" value="1"/>
</dbReference>
<gene>
    <name evidence="4" type="ORF">I532_05550</name>
</gene>
<feature type="domain" description="SLH" evidence="2">
    <location>
        <begin position="155"/>
        <end position="214"/>
    </location>
</feature>
<dbReference type="PROSITE" id="PS51272">
    <property type="entry name" value="SLH"/>
    <property type="match status" value="3"/>
</dbReference>
<feature type="domain" description="GH18" evidence="3">
    <location>
        <begin position="216"/>
        <end position="524"/>
    </location>
</feature>
<accession>M8DJ40</accession>
<keyword evidence="1" id="KW-0732">Signal</keyword>
<feature type="domain" description="SLH" evidence="2">
    <location>
        <begin position="90"/>
        <end position="153"/>
    </location>
</feature>
<reference evidence="4 5" key="1">
    <citation type="submission" date="2013-03" db="EMBL/GenBank/DDBJ databases">
        <title>Assembly of a new bacterial strain Brevibacillus borstelensis AK1.</title>
        <authorList>
            <person name="Rajan I."/>
            <person name="PoliReddy D."/>
            <person name="Sugumar T."/>
            <person name="Rathinam K."/>
            <person name="Alqarawi S."/>
            <person name="Khalil A.B."/>
            <person name="Sivakumar N."/>
        </authorList>
    </citation>
    <scope>NUCLEOTIDE SEQUENCE [LARGE SCALE GENOMIC DNA]</scope>
    <source>
        <strain evidence="4 5">AK1</strain>
    </source>
</reference>
<dbReference type="Pfam" id="PF00704">
    <property type="entry name" value="Glyco_hydro_18"/>
    <property type="match status" value="1"/>
</dbReference>
<dbReference type="InterPro" id="IPR011583">
    <property type="entry name" value="Chitinase_II/V-like_cat"/>
</dbReference>
<dbReference type="InterPro" id="IPR001119">
    <property type="entry name" value="SLH_dom"/>
</dbReference>
<dbReference type="OrthoDB" id="9775889at2"/>
<evidence type="ECO:0008006" key="6">
    <source>
        <dbReference type="Google" id="ProtNLM"/>
    </source>
</evidence>
<dbReference type="GO" id="GO:0005975">
    <property type="term" value="P:carbohydrate metabolic process"/>
    <property type="evidence" value="ECO:0007669"/>
    <property type="project" value="InterPro"/>
</dbReference>
<dbReference type="Gene3D" id="3.10.50.10">
    <property type="match status" value="1"/>
</dbReference>
<dbReference type="EMBL" id="APBN01000002">
    <property type="protein sequence ID" value="EMT53452.1"/>
    <property type="molecule type" value="Genomic_DNA"/>
</dbReference>
<evidence type="ECO:0000259" key="3">
    <source>
        <dbReference type="PROSITE" id="PS51910"/>
    </source>
</evidence>
<dbReference type="Pfam" id="PF00395">
    <property type="entry name" value="SLH"/>
    <property type="match status" value="3"/>
</dbReference>
<dbReference type="InterPro" id="IPR001223">
    <property type="entry name" value="Glyco_hydro18_cat"/>
</dbReference>
<dbReference type="Proteomes" id="UP000012081">
    <property type="component" value="Unassembled WGS sequence"/>
</dbReference>
<proteinExistence type="predicted"/>
<protein>
    <recommendedName>
        <fullName evidence="6">Glycosyl hydrolase</fullName>
    </recommendedName>
</protein>
<organism evidence="4 5">
    <name type="scientific">Brevibacillus borstelensis AK1</name>
    <dbReference type="NCBI Taxonomy" id="1300222"/>
    <lineage>
        <taxon>Bacteria</taxon>
        <taxon>Bacillati</taxon>
        <taxon>Bacillota</taxon>
        <taxon>Bacilli</taxon>
        <taxon>Bacillales</taxon>
        <taxon>Paenibacillaceae</taxon>
        <taxon>Brevibacillus</taxon>
    </lineage>
</organism>
<dbReference type="GO" id="GO:0008061">
    <property type="term" value="F:chitin binding"/>
    <property type="evidence" value="ECO:0007669"/>
    <property type="project" value="InterPro"/>
</dbReference>
<feature type="domain" description="SLH" evidence="2">
    <location>
        <begin position="29"/>
        <end position="89"/>
    </location>
</feature>
<dbReference type="PATRIC" id="fig|1300222.3.peg.1139"/>